<name>A0A0D2P100_HYPSF</name>
<dbReference type="Pfam" id="PF00360">
    <property type="entry name" value="PHY"/>
    <property type="match status" value="1"/>
</dbReference>
<dbReference type="PROSITE" id="PS50109">
    <property type="entry name" value="HIS_KIN"/>
    <property type="match status" value="1"/>
</dbReference>
<feature type="region of interest" description="Disordered" evidence="12">
    <location>
        <begin position="992"/>
        <end position="1028"/>
    </location>
</feature>
<dbReference type="InterPro" id="IPR035965">
    <property type="entry name" value="PAS-like_dom_sf"/>
</dbReference>
<dbReference type="InterPro" id="IPR036097">
    <property type="entry name" value="HisK_dim/P_sf"/>
</dbReference>
<dbReference type="InterPro" id="IPR043150">
    <property type="entry name" value="Phytochrome_PHY_sf"/>
</dbReference>
<dbReference type="SUPFAM" id="SSF55874">
    <property type="entry name" value="ATPase domain of HSP90 chaperone/DNA topoisomerase II/histidine kinase"/>
    <property type="match status" value="1"/>
</dbReference>
<evidence type="ECO:0000256" key="9">
    <source>
        <dbReference type="ARBA" id="ARBA00023012"/>
    </source>
</evidence>
<dbReference type="InterPro" id="IPR005467">
    <property type="entry name" value="His_kinase_dom"/>
</dbReference>
<keyword evidence="10" id="KW-0675">Receptor</keyword>
<evidence type="ECO:0000313" key="17">
    <source>
        <dbReference type="Proteomes" id="UP000054270"/>
    </source>
</evidence>
<dbReference type="Gene3D" id="3.40.50.2300">
    <property type="match status" value="1"/>
</dbReference>
<dbReference type="SMART" id="SM00388">
    <property type="entry name" value="HisKA"/>
    <property type="match status" value="1"/>
</dbReference>
<dbReference type="SMART" id="SM00065">
    <property type="entry name" value="GAF"/>
    <property type="match status" value="1"/>
</dbReference>
<keyword evidence="17" id="KW-1185">Reference proteome</keyword>
<dbReference type="SMART" id="SM00448">
    <property type="entry name" value="REC"/>
    <property type="match status" value="1"/>
</dbReference>
<evidence type="ECO:0000256" key="8">
    <source>
        <dbReference type="ARBA" id="ARBA00022991"/>
    </source>
</evidence>
<dbReference type="Gene3D" id="3.30.450.20">
    <property type="entry name" value="PAS domain"/>
    <property type="match status" value="1"/>
</dbReference>
<dbReference type="Gene3D" id="3.30.450.40">
    <property type="match status" value="1"/>
</dbReference>
<dbReference type="GO" id="GO:0006355">
    <property type="term" value="P:regulation of DNA-templated transcription"/>
    <property type="evidence" value="ECO:0007669"/>
    <property type="project" value="InterPro"/>
</dbReference>
<evidence type="ECO:0000256" key="7">
    <source>
        <dbReference type="ARBA" id="ARBA00022840"/>
    </source>
</evidence>
<keyword evidence="2 11" id="KW-0597">Phosphoprotein</keyword>
<evidence type="ECO:0000256" key="4">
    <source>
        <dbReference type="ARBA" id="ARBA00022679"/>
    </source>
</evidence>
<dbReference type="InterPro" id="IPR013654">
    <property type="entry name" value="PAS_2"/>
</dbReference>
<reference evidence="17" key="1">
    <citation type="submission" date="2014-04" db="EMBL/GenBank/DDBJ databases">
        <title>Evolutionary Origins and Diversification of the Mycorrhizal Mutualists.</title>
        <authorList>
            <consortium name="DOE Joint Genome Institute"/>
            <consortium name="Mycorrhizal Genomics Consortium"/>
            <person name="Kohler A."/>
            <person name="Kuo A."/>
            <person name="Nagy L.G."/>
            <person name="Floudas D."/>
            <person name="Copeland A."/>
            <person name="Barry K.W."/>
            <person name="Cichocki N."/>
            <person name="Veneault-Fourrey C."/>
            <person name="LaButti K."/>
            <person name="Lindquist E.A."/>
            <person name="Lipzen A."/>
            <person name="Lundell T."/>
            <person name="Morin E."/>
            <person name="Murat C."/>
            <person name="Riley R."/>
            <person name="Ohm R."/>
            <person name="Sun H."/>
            <person name="Tunlid A."/>
            <person name="Henrissat B."/>
            <person name="Grigoriev I.V."/>
            <person name="Hibbett D.S."/>
            <person name="Martin F."/>
        </authorList>
    </citation>
    <scope>NUCLEOTIDE SEQUENCE [LARGE SCALE GENOMIC DNA]</scope>
    <source>
        <strain evidence="17">FD-334 SS-4</strain>
    </source>
</reference>
<evidence type="ECO:0000256" key="3">
    <source>
        <dbReference type="ARBA" id="ARBA00022606"/>
    </source>
</evidence>
<feature type="domain" description="Histidine kinase" evidence="14">
    <location>
        <begin position="757"/>
        <end position="986"/>
    </location>
</feature>
<evidence type="ECO:0000256" key="6">
    <source>
        <dbReference type="ARBA" id="ARBA00022777"/>
    </source>
</evidence>
<feature type="domain" description="Response regulatory" evidence="15">
    <location>
        <begin position="1118"/>
        <end position="1247"/>
    </location>
</feature>
<evidence type="ECO:0000256" key="5">
    <source>
        <dbReference type="ARBA" id="ARBA00022741"/>
    </source>
</evidence>
<dbReference type="OrthoDB" id="2015534at2759"/>
<feature type="compositionally biased region" description="Low complexity" evidence="12">
    <location>
        <begin position="994"/>
        <end position="1009"/>
    </location>
</feature>
<dbReference type="GO" id="GO:0009881">
    <property type="term" value="F:photoreceptor activity"/>
    <property type="evidence" value="ECO:0007669"/>
    <property type="project" value="UniProtKB-KW"/>
</dbReference>
<dbReference type="InterPro" id="IPR016132">
    <property type="entry name" value="Phyto_chromo_attachment"/>
</dbReference>
<proteinExistence type="predicted"/>
<dbReference type="SUPFAM" id="SSF55781">
    <property type="entry name" value="GAF domain-like"/>
    <property type="match status" value="2"/>
</dbReference>
<dbReference type="SMART" id="SM00387">
    <property type="entry name" value="HATPase_c"/>
    <property type="match status" value="1"/>
</dbReference>
<dbReference type="Pfam" id="PF02518">
    <property type="entry name" value="HATPase_c"/>
    <property type="match status" value="1"/>
</dbReference>
<feature type="compositionally biased region" description="Polar residues" evidence="12">
    <location>
        <begin position="20"/>
        <end position="33"/>
    </location>
</feature>
<dbReference type="Gene3D" id="3.30.565.10">
    <property type="entry name" value="Histidine kinase-like ATPase, C-terminal domain"/>
    <property type="match status" value="1"/>
</dbReference>
<dbReference type="InterPro" id="IPR036890">
    <property type="entry name" value="HATPase_C_sf"/>
</dbReference>
<dbReference type="PRINTS" id="PR00344">
    <property type="entry name" value="BCTRLSENSOR"/>
</dbReference>
<feature type="region of interest" description="Disordered" evidence="12">
    <location>
        <begin position="1"/>
        <end position="33"/>
    </location>
</feature>
<evidence type="ECO:0000259" key="14">
    <source>
        <dbReference type="PROSITE" id="PS50109"/>
    </source>
</evidence>
<dbReference type="Pfam" id="PF00512">
    <property type="entry name" value="HisKA"/>
    <property type="match status" value="1"/>
</dbReference>
<keyword evidence="9" id="KW-0902">Two-component regulatory system</keyword>
<dbReference type="OMA" id="WVMKPIN"/>
<feature type="region of interest" description="Disordered" evidence="12">
    <location>
        <begin position="216"/>
        <end position="275"/>
    </location>
</feature>
<dbReference type="Pfam" id="PF08446">
    <property type="entry name" value="PAS_2"/>
    <property type="match status" value="1"/>
</dbReference>
<dbReference type="EMBL" id="KN817685">
    <property type="protein sequence ID" value="KJA14320.1"/>
    <property type="molecule type" value="Genomic_DNA"/>
</dbReference>
<dbReference type="GO" id="GO:0009584">
    <property type="term" value="P:detection of visible light"/>
    <property type="evidence" value="ECO:0007669"/>
    <property type="project" value="InterPro"/>
</dbReference>
<dbReference type="Gene3D" id="3.30.450.270">
    <property type="match status" value="1"/>
</dbReference>
<sequence>MTIPSSTGASGGTPSSGQSHHGSLQTFSSDGIESSITSDEPYVTFKFKSIEDEHGNHVVVGREGKLEQCEDEPIRTPGAVQGFGVLIAVDEANDVLSVRQVSENSSELLGLPAHYLFGLDCFTDILPDSQSCILWDNIEFLTDPDQNAEEEYSPHVFLLSGYGAPGSALPDDPDSVDGRRMWTCWCAAHRSQSLQDGVTTPGLIIMEFEMEKDVMNPLYPPMRRPPATTSPRSSKQESHSLGFLPLQQSNRSQSSFGSGSGSGRSTAGNVSLASSGDTVSHTAAAFPPISDVASPPIGLQGDADWEPAAEDILESTTSYARPLPALERLRKMTRAYGASADAPNASSRRGRRRRGTPGNASATVGMMDIFAVMAQINEQLGAAPDLETYLKVVVGVIKDLTQFHRVMVYQFDEMWNGQVVAELVDWNQTTDLFRGLHFPAGDVPAQARQLYEINKVRLLYDANQPTARIIVRSKKDLDTPLNMTHCYLRAMSPIHIQYLGNMGVRASMSISIMGFGRLWGLVNCHTYGTHGMRVSFPVRQMLRLLSQAISKNIERLSFAKRLHTRKLINPMAADHHPTGYIVSNADDLLGLFDADFGILVIGEGAKILGPNQHGQEILIMAEYLRLKQFKTIQASQAVVRDFPDLELSAGLEIIAGLLYVPLSSGGQDFIAFLRKGQPRKVRWAGRPYKDTQENKLEPRTSFKMWSETVAGRSRMWTDEQLETAAVLALVYGKFIEVWRERENALQAKKLTNLLLSNASHEVRTPLNHIINYLEMAMNGPLDKETRENLQKSHAASKSLLFTINDLLLSDLTRLESGNETSFNEPFDLHFAVEEATHLYRKEAERRNIQFNVELMDSPSRVIGDAKKIRTVVQNLTANALKYTSTGSITVSCKIYGEPEGLRKLNQTAVEIIVADTGCGISQEKLASIFREFEQVESSEPKSITDLGVGLGLAVVSRIVEQLGGQLRVDSTASVGSRFSFLIPLSLATEDELSRPGASSRSSGASSRAPFEVYDHSRSSSAHSLRPGPEDINSLIQVMSSNYRTRSGESLRISYLNAPRSEATGFFSVAGAQVPVVIHLQDTDTTQPARQPLNLRLPTRAAPPKVAQDPMHAKLRVLIVEARHDNDINRTILAKRLTMDGYNVATTTNGQEGLDKVVADHSFDIVLMDLQMPILNGFEATLKIREFELSNAPSERPSHALNGRLPVFAVSASLLEHQRDELAAHGMDGWILKPIDFKRLNVILKGVQDPAQRQADVYRPGCNWERGGWLRDGFRNMNAPDK</sequence>
<dbReference type="Proteomes" id="UP000054270">
    <property type="component" value="Unassembled WGS sequence"/>
</dbReference>
<dbReference type="InterPro" id="IPR004358">
    <property type="entry name" value="Sig_transdc_His_kin-like_C"/>
</dbReference>
<dbReference type="InterPro" id="IPR003594">
    <property type="entry name" value="HATPase_dom"/>
</dbReference>
<dbReference type="CDD" id="cd17546">
    <property type="entry name" value="REC_hyHK_CKI1_RcsC-like"/>
    <property type="match status" value="1"/>
</dbReference>
<dbReference type="STRING" id="945553.A0A0D2P100"/>
<dbReference type="Pfam" id="PF00072">
    <property type="entry name" value="Response_reg"/>
    <property type="match status" value="1"/>
</dbReference>
<protein>
    <recommendedName>
        <fullName evidence="18">Phytochrome</fullName>
    </recommendedName>
</protein>
<dbReference type="GO" id="GO:0000155">
    <property type="term" value="F:phosphorelay sensor kinase activity"/>
    <property type="evidence" value="ECO:0007669"/>
    <property type="project" value="InterPro"/>
</dbReference>
<gene>
    <name evidence="16" type="ORF">HYPSUDRAFT_150594</name>
</gene>
<keyword evidence="3" id="KW-0716">Sensory transduction</keyword>
<keyword evidence="6" id="KW-0418">Kinase</keyword>
<dbReference type="InterPro" id="IPR029016">
    <property type="entry name" value="GAF-like_dom_sf"/>
</dbReference>
<dbReference type="SUPFAM" id="SSF52172">
    <property type="entry name" value="CheY-like"/>
    <property type="match status" value="1"/>
</dbReference>
<dbReference type="PROSITE" id="PS50110">
    <property type="entry name" value="RESPONSE_REGULATORY"/>
    <property type="match status" value="1"/>
</dbReference>
<evidence type="ECO:0000256" key="11">
    <source>
        <dbReference type="PROSITE-ProRule" id="PRU00169"/>
    </source>
</evidence>
<dbReference type="PANTHER" id="PTHR43065">
    <property type="entry name" value="SENSOR HISTIDINE KINASE"/>
    <property type="match status" value="1"/>
</dbReference>
<dbReference type="GO" id="GO:0005524">
    <property type="term" value="F:ATP binding"/>
    <property type="evidence" value="ECO:0007669"/>
    <property type="project" value="UniProtKB-KW"/>
</dbReference>
<feature type="compositionally biased region" description="Low complexity" evidence="12">
    <location>
        <begin position="247"/>
        <end position="257"/>
    </location>
</feature>
<keyword evidence="5" id="KW-0547">Nucleotide-binding</keyword>
<keyword evidence="4" id="KW-0808">Transferase</keyword>
<keyword evidence="8" id="KW-0157">Chromophore</keyword>
<evidence type="ECO:0000256" key="10">
    <source>
        <dbReference type="ARBA" id="ARBA00023170"/>
    </source>
</evidence>
<feature type="compositionally biased region" description="Low complexity" evidence="12">
    <location>
        <begin position="1"/>
        <end position="19"/>
    </location>
</feature>
<keyword evidence="1" id="KW-0600">Photoreceptor protein</keyword>
<evidence type="ECO:0008006" key="18">
    <source>
        <dbReference type="Google" id="ProtNLM"/>
    </source>
</evidence>
<dbReference type="PROSITE" id="PS50046">
    <property type="entry name" value="PHYTOCHROME_2"/>
    <property type="match status" value="1"/>
</dbReference>
<dbReference type="Gene3D" id="1.10.287.130">
    <property type="match status" value="1"/>
</dbReference>
<accession>A0A0D2P100</accession>
<evidence type="ECO:0000256" key="1">
    <source>
        <dbReference type="ARBA" id="ARBA00022543"/>
    </source>
</evidence>
<feature type="region of interest" description="Disordered" evidence="12">
    <location>
        <begin position="337"/>
        <end position="360"/>
    </location>
</feature>
<dbReference type="InterPro" id="IPR013515">
    <property type="entry name" value="Phytochrome_cen-reg"/>
</dbReference>
<dbReference type="InterPro" id="IPR003018">
    <property type="entry name" value="GAF"/>
</dbReference>
<dbReference type="InterPro" id="IPR003661">
    <property type="entry name" value="HisK_dim/P_dom"/>
</dbReference>
<evidence type="ECO:0000259" key="13">
    <source>
        <dbReference type="PROSITE" id="PS50046"/>
    </source>
</evidence>
<dbReference type="Pfam" id="PF01590">
    <property type="entry name" value="GAF"/>
    <property type="match status" value="1"/>
</dbReference>
<dbReference type="InterPro" id="IPR011006">
    <property type="entry name" value="CheY-like_superfamily"/>
</dbReference>
<organism evidence="16 17">
    <name type="scientific">Hypholoma sublateritium (strain FD-334 SS-4)</name>
    <dbReference type="NCBI Taxonomy" id="945553"/>
    <lineage>
        <taxon>Eukaryota</taxon>
        <taxon>Fungi</taxon>
        <taxon>Dikarya</taxon>
        <taxon>Basidiomycota</taxon>
        <taxon>Agaricomycotina</taxon>
        <taxon>Agaricomycetes</taxon>
        <taxon>Agaricomycetidae</taxon>
        <taxon>Agaricales</taxon>
        <taxon>Agaricineae</taxon>
        <taxon>Strophariaceae</taxon>
        <taxon>Hypholoma</taxon>
    </lineage>
</organism>
<dbReference type="SUPFAM" id="SSF55785">
    <property type="entry name" value="PYP-like sensor domain (PAS domain)"/>
    <property type="match status" value="1"/>
</dbReference>
<feature type="domain" description="Phytochrome chromophore attachment site" evidence="13">
    <location>
        <begin position="385"/>
        <end position="547"/>
    </location>
</feature>
<keyword evidence="7" id="KW-0067">ATP-binding</keyword>
<evidence type="ECO:0000256" key="12">
    <source>
        <dbReference type="SAM" id="MobiDB-lite"/>
    </source>
</evidence>
<dbReference type="InterPro" id="IPR001789">
    <property type="entry name" value="Sig_transdc_resp-reg_receiver"/>
</dbReference>
<dbReference type="SUPFAM" id="SSF47384">
    <property type="entry name" value="Homodimeric domain of signal transducing histidine kinase"/>
    <property type="match status" value="1"/>
</dbReference>
<feature type="modified residue" description="4-aspartylphosphate" evidence="11">
    <location>
        <position position="1168"/>
    </location>
</feature>
<evidence type="ECO:0000256" key="2">
    <source>
        <dbReference type="ARBA" id="ARBA00022553"/>
    </source>
</evidence>
<evidence type="ECO:0000313" key="16">
    <source>
        <dbReference type="EMBL" id="KJA14320.1"/>
    </source>
</evidence>
<feature type="compositionally biased region" description="Polar residues" evidence="12">
    <location>
        <begin position="266"/>
        <end position="275"/>
    </location>
</feature>
<evidence type="ECO:0000259" key="15">
    <source>
        <dbReference type="PROSITE" id="PS50110"/>
    </source>
</evidence>
<dbReference type="PANTHER" id="PTHR43065:SF10">
    <property type="entry name" value="PEROXIDE STRESS-ACTIVATED HISTIDINE KINASE MAK3"/>
    <property type="match status" value="1"/>
</dbReference>
<dbReference type="CDD" id="cd00082">
    <property type="entry name" value="HisKA"/>
    <property type="match status" value="1"/>
</dbReference>